<dbReference type="AlphaFoldDB" id="A0A5E6P8U8"/>
<organism evidence="1 2">
    <name type="scientific">Pseudomonas fluorescens</name>
    <dbReference type="NCBI Taxonomy" id="294"/>
    <lineage>
        <taxon>Bacteria</taxon>
        <taxon>Pseudomonadati</taxon>
        <taxon>Pseudomonadota</taxon>
        <taxon>Gammaproteobacteria</taxon>
        <taxon>Pseudomonadales</taxon>
        <taxon>Pseudomonadaceae</taxon>
        <taxon>Pseudomonas</taxon>
    </lineage>
</organism>
<dbReference type="RefSeq" id="WP_150578730.1">
    <property type="nucleotide sequence ID" value="NZ_CABVGX010000001.1"/>
</dbReference>
<accession>A0A5E6P8U8</accession>
<gene>
    <name evidence="1" type="ORF">PS645_00208</name>
</gene>
<protein>
    <recommendedName>
        <fullName evidence="3">TIGR02646 family protein</fullName>
    </recommendedName>
</protein>
<dbReference type="OrthoDB" id="6975485at2"/>
<dbReference type="Proteomes" id="UP000325607">
    <property type="component" value="Unassembled WGS sequence"/>
</dbReference>
<evidence type="ECO:0000313" key="1">
    <source>
        <dbReference type="EMBL" id="VVM39705.1"/>
    </source>
</evidence>
<dbReference type="InterPro" id="IPR013467">
    <property type="entry name" value="HNH78-like"/>
</dbReference>
<evidence type="ECO:0008006" key="3">
    <source>
        <dbReference type="Google" id="ProtNLM"/>
    </source>
</evidence>
<proteinExistence type="predicted"/>
<dbReference type="NCBIfam" id="TIGR02646">
    <property type="entry name" value="retron system putative HNH endonuclease"/>
    <property type="match status" value="1"/>
</dbReference>
<dbReference type="EMBL" id="CABVGX010000001">
    <property type="protein sequence ID" value="VVM39705.1"/>
    <property type="molecule type" value="Genomic_DNA"/>
</dbReference>
<sequence length="267" mass="30507">MKRVIRLDEPAELAEYRAANPLSSWEQMRGDAAGRAAYETVRLQLLNGQGCLCGFCEIGIHDLDPLKCRVEHFHPKSDTSTAHNWALDWHNFIAVCMGGSQRYLQAPYTLEPLPENLSCDAHKDQMITTGRLTEYCEGWIIAPLDVPEVPCLFFLVKSTGKLEPDEQACADVTIPGNKHAGTQELVQHTIDMLNLNCNRLCEARKRVLWDIERNKKSLRLQGIRPEQALRTLSERYFRHRWPAFFTTIRFCLGTAAEQYLTDIEFQG</sequence>
<reference evidence="1 2" key="1">
    <citation type="submission" date="2019-09" db="EMBL/GenBank/DDBJ databases">
        <authorList>
            <person name="Chandra G."/>
            <person name="Truman W A."/>
        </authorList>
    </citation>
    <scope>NUCLEOTIDE SEQUENCE [LARGE SCALE GENOMIC DNA]</scope>
    <source>
        <strain evidence="1">PS645</strain>
    </source>
</reference>
<evidence type="ECO:0000313" key="2">
    <source>
        <dbReference type="Proteomes" id="UP000325607"/>
    </source>
</evidence>
<name>A0A5E6P8U8_PSEFL</name>